<dbReference type="EMBL" id="GEBQ01020558">
    <property type="protein sequence ID" value="JAT19419.1"/>
    <property type="molecule type" value="Transcribed_RNA"/>
</dbReference>
<name>A0A1B6L6T0_9HEMI</name>
<organism evidence="1">
    <name type="scientific">Graphocephala atropunctata</name>
    <dbReference type="NCBI Taxonomy" id="36148"/>
    <lineage>
        <taxon>Eukaryota</taxon>
        <taxon>Metazoa</taxon>
        <taxon>Ecdysozoa</taxon>
        <taxon>Arthropoda</taxon>
        <taxon>Hexapoda</taxon>
        <taxon>Insecta</taxon>
        <taxon>Pterygota</taxon>
        <taxon>Neoptera</taxon>
        <taxon>Paraneoptera</taxon>
        <taxon>Hemiptera</taxon>
        <taxon>Auchenorrhyncha</taxon>
        <taxon>Membracoidea</taxon>
        <taxon>Cicadellidae</taxon>
        <taxon>Cicadellinae</taxon>
        <taxon>Cicadellini</taxon>
        <taxon>Graphocephala</taxon>
    </lineage>
</organism>
<dbReference type="EMBL" id="GEBQ01000751">
    <property type="protein sequence ID" value="JAT39226.1"/>
    <property type="molecule type" value="Transcribed_RNA"/>
</dbReference>
<protein>
    <submittedName>
        <fullName evidence="1">Uncharacterized protein</fullName>
    </submittedName>
</protein>
<gene>
    <name evidence="1" type="ORF">g.9624</name>
    <name evidence="2" type="ORF">g.9626</name>
</gene>
<reference evidence="1" key="1">
    <citation type="submission" date="2015-11" db="EMBL/GenBank/DDBJ databases">
        <title>De novo transcriptome assembly of four potential Pierce s Disease insect vectors from Arizona vineyards.</title>
        <authorList>
            <person name="Tassone E.E."/>
        </authorList>
    </citation>
    <scope>NUCLEOTIDE SEQUENCE</scope>
</reference>
<feature type="non-terminal residue" evidence="1">
    <location>
        <position position="1"/>
    </location>
</feature>
<accession>A0A1B6L6T0</accession>
<evidence type="ECO:0000313" key="2">
    <source>
        <dbReference type="EMBL" id="JAT39226.1"/>
    </source>
</evidence>
<sequence length="303" mass="34645">FERQNSALKPGFTLWNMADETECTLLLYLKDSKIVDKDLSIQGFRDLIFKKSEQRLEILQYLLSQFSEEYNSDLQRAGNVSNELIHKLHELELTTTANRILFVQGKCPIEEQRNVYFKLFKALNMVLSLEKPLKVYSSVKHEENISLIQLKPVERGTSRSKNPFNMNKAMENLQKCKKLLPNRELLSNTGLPDAFEYNTQPEALAVVSDAAVTNLVDAVSRFNQRFGHLKPLHSENGNNQYVSSDLSASIERLHTILESVDAAARATSDEVDMTNDLDSKKVFEDIKSFEKSSNIFKLKSYLN</sequence>
<dbReference type="AlphaFoldDB" id="A0A1B6L6T0"/>
<proteinExistence type="predicted"/>
<evidence type="ECO:0000313" key="1">
    <source>
        <dbReference type="EMBL" id="JAT19419.1"/>
    </source>
</evidence>